<sequence>MYGGPPRDDMAQLRQTLEKLQHEKGEADGLLQILNAKLQDSNEENFDLRAEMLTFQAETHYQSEQNEKTLKAKVLSLESQLAFQRAQLQNAERVKLRALKEADDLQQKQEKQLLDRKKLDAEKRLLATKRRKQESFLAASQSMMSQSMLSQQQQQQVARPVAVPVTETAVQTELVMEEKENDSHSKLKEVLGKTLEILTAVPPIGY</sequence>
<accession>A0A3F2RLF8</accession>
<organism evidence="3 4">
    <name type="scientific">Phytophthora kernoviae</name>
    <dbReference type="NCBI Taxonomy" id="325452"/>
    <lineage>
        <taxon>Eukaryota</taxon>
        <taxon>Sar</taxon>
        <taxon>Stramenopiles</taxon>
        <taxon>Oomycota</taxon>
        <taxon>Peronosporomycetes</taxon>
        <taxon>Peronosporales</taxon>
        <taxon>Peronosporaceae</taxon>
        <taxon>Phytophthora</taxon>
    </lineage>
</organism>
<name>A0A3F2RLF8_9STRA</name>
<dbReference type="Proteomes" id="UP000277300">
    <property type="component" value="Unassembled WGS sequence"/>
</dbReference>
<comment type="caution">
    <text evidence="3">The sequence shown here is derived from an EMBL/GenBank/DDBJ whole genome shotgun (WGS) entry which is preliminary data.</text>
</comment>
<protein>
    <submittedName>
        <fullName evidence="3">Uncharacterized protein</fullName>
    </submittedName>
</protein>
<dbReference type="Proteomes" id="UP000284657">
    <property type="component" value="Unassembled WGS sequence"/>
</dbReference>
<dbReference type="AlphaFoldDB" id="A0A3F2RLF8"/>
<gene>
    <name evidence="2" type="ORF">BBJ29_003532</name>
    <name evidence="3" type="ORF">BBP00_00006275</name>
</gene>
<evidence type="ECO:0000313" key="4">
    <source>
        <dbReference type="Proteomes" id="UP000277300"/>
    </source>
</evidence>
<evidence type="ECO:0000313" key="3">
    <source>
        <dbReference type="EMBL" id="RLN59846.1"/>
    </source>
</evidence>
<keyword evidence="1" id="KW-0175">Coiled coil</keyword>
<dbReference type="OrthoDB" id="162773at2759"/>
<feature type="coiled-coil region" evidence="1">
    <location>
        <begin position="10"/>
        <end position="122"/>
    </location>
</feature>
<dbReference type="EMBL" id="MBAD02002044">
    <property type="protein sequence ID" value="RLN50286.1"/>
    <property type="molecule type" value="Genomic_DNA"/>
</dbReference>
<evidence type="ECO:0000313" key="2">
    <source>
        <dbReference type="EMBL" id="RLN50286.1"/>
    </source>
</evidence>
<evidence type="ECO:0000313" key="5">
    <source>
        <dbReference type="Proteomes" id="UP000284657"/>
    </source>
</evidence>
<dbReference type="EMBL" id="MBDO02000209">
    <property type="protein sequence ID" value="RLN59846.1"/>
    <property type="molecule type" value="Genomic_DNA"/>
</dbReference>
<reference evidence="4 5" key="1">
    <citation type="submission" date="2018-07" db="EMBL/GenBank/DDBJ databases">
        <title>Genome sequencing of oomycete isolates from Chile give support for New Zealand origin for Phytophthora kernoviae and make available the first Nothophytophthora sp. genome.</title>
        <authorList>
            <person name="Studholme D.J."/>
            <person name="Sanfuentes E."/>
            <person name="Panda P."/>
            <person name="Hill R."/>
            <person name="Sambles C."/>
            <person name="Grant M."/>
            <person name="Williams N.M."/>
            <person name="Mcdougal R.L."/>
        </authorList>
    </citation>
    <scope>NUCLEOTIDE SEQUENCE [LARGE SCALE GENOMIC DNA]</scope>
    <source>
        <strain evidence="3">Chile6</strain>
        <strain evidence="2">Chile7</strain>
    </source>
</reference>
<proteinExistence type="predicted"/>
<evidence type="ECO:0000256" key="1">
    <source>
        <dbReference type="SAM" id="Coils"/>
    </source>
</evidence>